<comment type="caution">
    <text evidence="3">The sequence shown here is derived from an EMBL/GenBank/DDBJ whole genome shotgun (WGS) entry which is preliminary data.</text>
</comment>
<feature type="domain" description="Aminotransferase-like plant mobile" evidence="2">
    <location>
        <begin position="29"/>
        <end position="300"/>
    </location>
</feature>
<feature type="compositionally biased region" description="Basic and acidic residues" evidence="1">
    <location>
        <begin position="652"/>
        <end position="667"/>
    </location>
</feature>
<dbReference type="AlphaFoldDB" id="A0A843UBV7"/>
<evidence type="ECO:0000259" key="2">
    <source>
        <dbReference type="Pfam" id="PF10536"/>
    </source>
</evidence>
<dbReference type="Pfam" id="PF10536">
    <property type="entry name" value="PMD"/>
    <property type="match status" value="1"/>
</dbReference>
<reference evidence="3" key="1">
    <citation type="submission" date="2017-07" db="EMBL/GenBank/DDBJ databases">
        <title>Taro Niue Genome Assembly and Annotation.</title>
        <authorList>
            <person name="Atibalentja N."/>
            <person name="Keating K."/>
            <person name="Fields C.J."/>
        </authorList>
    </citation>
    <scope>NUCLEOTIDE SEQUENCE</scope>
    <source>
        <strain evidence="3">Niue_2</strain>
        <tissue evidence="3">Leaf</tissue>
    </source>
</reference>
<name>A0A843UBV7_COLES</name>
<dbReference type="InterPro" id="IPR019557">
    <property type="entry name" value="AminoTfrase-like_pln_mobile"/>
</dbReference>
<dbReference type="PANTHER" id="PTHR46033">
    <property type="entry name" value="PROTEIN MAIN-LIKE 2"/>
    <property type="match status" value="1"/>
</dbReference>
<evidence type="ECO:0000256" key="1">
    <source>
        <dbReference type="SAM" id="MobiDB-lite"/>
    </source>
</evidence>
<organism evidence="3 4">
    <name type="scientific">Colocasia esculenta</name>
    <name type="common">Wild taro</name>
    <name type="synonym">Arum esculentum</name>
    <dbReference type="NCBI Taxonomy" id="4460"/>
    <lineage>
        <taxon>Eukaryota</taxon>
        <taxon>Viridiplantae</taxon>
        <taxon>Streptophyta</taxon>
        <taxon>Embryophyta</taxon>
        <taxon>Tracheophyta</taxon>
        <taxon>Spermatophyta</taxon>
        <taxon>Magnoliopsida</taxon>
        <taxon>Liliopsida</taxon>
        <taxon>Araceae</taxon>
        <taxon>Aroideae</taxon>
        <taxon>Colocasieae</taxon>
        <taxon>Colocasia</taxon>
    </lineage>
</organism>
<dbReference type="PANTHER" id="PTHR46033:SF17">
    <property type="entry name" value="AMINOTRANSFERASE-LIKE PLANT MOBILE DOMAIN-CONTAINING PROTEIN"/>
    <property type="match status" value="1"/>
</dbReference>
<keyword evidence="4" id="KW-1185">Reference proteome</keyword>
<gene>
    <name evidence="3" type="ORF">Taro_013362</name>
</gene>
<dbReference type="EMBL" id="NMUH01000534">
    <property type="protein sequence ID" value="MQL80921.1"/>
    <property type="molecule type" value="Genomic_DNA"/>
</dbReference>
<dbReference type="Proteomes" id="UP000652761">
    <property type="component" value="Unassembled WGS sequence"/>
</dbReference>
<protein>
    <recommendedName>
        <fullName evidence="2">Aminotransferase-like plant mobile domain-containing protein</fullName>
    </recommendedName>
</protein>
<feature type="region of interest" description="Disordered" evidence="1">
    <location>
        <begin position="648"/>
        <end position="667"/>
    </location>
</feature>
<evidence type="ECO:0000313" key="3">
    <source>
        <dbReference type="EMBL" id="MQL80921.1"/>
    </source>
</evidence>
<feature type="compositionally biased region" description="Low complexity" evidence="1">
    <location>
        <begin position="457"/>
        <end position="468"/>
    </location>
</feature>
<evidence type="ECO:0000313" key="4">
    <source>
        <dbReference type="Proteomes" id="UP000652761"/>
    </source>
</evidence>
<feature type="region of interest" description="Disordered" evidence="1">
    <location>
        <begin position="449"/>
        <end position="470"/>
    </location>
</feature>
<dbReference type="GO" id="GO:0010073">
    <property type="term" value="P:meristem maintenance"/>
    <property type="evidence" value="ECO:0007669"/>
    <property type="project" value="InterPro"/>
</dbReference>
<accession>A0A843UBV7</accession>
<dbReference type="InterPro" id="IPR044824">
    <property type="entry name" value="MAIN-like"/>
</dbReference>
<sequence>MRPRTMWPLVVAAYQGLPDFQKERVREMGFGSILEIEPFFIDPPLIQAVRERWDRASRAFLFLWGHMVPSLEDVARITGMRVDGEAVTGVTYADYTDLAQDLLGLEPHGDDLGDRRMVGRVTLLGSLGLAKVRQRVDELLPDFAERAASLARAAYGQDRTEVERVDRDLRRFLVFFFGKMLFTTKGDNIHCRFLELLGDLGGVGRYAWGAALLAHTFADLSTGTGRETTVGGFAPFLQVWSYHYLPLGRATVVRPDAVPLARRWLPLVSTATYIFQLEILRQHLRDFPALLVVWEPYADHGDADQPWVVSGRPLFGRDIWVHCLNEIEPLRLRLAARTLRLHQGWCEETEPRGIGRKTQGKAKMVDWRARFPEQYADWQCGGQLVELDAPDSIAYLRRFQEEYGHRDFMRSQRDGRNTLIDQLQGQLASLEVQLIKARAALETLRAAQLTGGRADTAGASSSRGAPAPEVASLQQQLSAVVERAERAERDLLARSEELRDALARETDTAAELTQLRSQLTQRGPELPREVAELQALLPLERRDLERQQTRWEQERSCWELERRELAQQCVEARTSQGVAERLLKASEERYRRRREGAREQGRVSAYSESILATSSQYERNVRDAAAAQHSTGSRAPMGPLALPTVVDQGEAESGHHRGPTEGGDEKEHRIQVEGNLPAFDLNAGKIAGIEHVHGCAHGGKGVSQEVLVTRDMNKDELGEQLGVGRSVFLVWLELGISGEVKSRVGPEMKQDLLLFN</sequence>
<proteinExistence type="predicted"/>